<comment type="caution">
    <text evidence="1">The sequence shown here is derived from an EMBL/GenBank/DDBJ whole genome shotgun (WGS) entry which is preliminary data.</text>
</comment>
<reference evidence="1" key="2">
    <citation type="submission" date="2023-08" db="EMBL/GenBank/DDBJ databases">
        <title>Isolation, Identification, Denitrification Characteristics of A Highly Efficient Aerobic Denitrifying Bacterial Strain DS2.</title>
        <authorList>
            <person name="Wang H."/>
        </authorList>
    </citation>
    <scope>NUCLEOTIDE SEQUENCE</scope>
    <source>
        <strain evidence="1">DS2</strain>
    </source>
</reference>
<proteinExistence type="predicted"/>
<dbReference type="RefSeq" id="WP_060538776.1">
    <property type="nucleotide sequence ID" value="NZ_JAMHFX010000207.1"/>
</dbReference>
<gene>
    <name evidence="1" type="ORF">M8C81_19455</name>
</gene>
<name>A0AAW5HQ10_PSEPU</name>
<sequence>MTIKGLKTEIRRLTSRIGADEEPIAMVTIAVVDASSGAGSMAFPEIVGHSLSYRIQGQYETFFFPFADMTSEQAEGIAHAIILHTRQVERLGRLFPAGIFDMTLEQAGSRRINLPPPSTTTAEYAAEIYRQVIESRSATLPHPEGRP</sequence>
<dbReference type="Proteomes" id="UP001202943">
    <property type="component" value="Unassembled WGS sequence"/>
</dbReference>
<dbReference type="AlphaFoldDB" id="A0AAW5HQ10"/>
<accession>A0AAW5HQ10</accession>
<evidence type="ECO:0000313" key="2">
    <source>
        <dbReference type="Proteomes" id="UP001202943"/>
    </source>
</evidence>
<reference evidence="1" key="1">
    <citation type="submission" date="2022-05" db="EMBL/GenBank/DDBJ databases">
        <authorList>
            <person name="Yi M."/>
        </authorList>
    </citation>
    <scope>NUCLEOTIDE SEQUENCE</scope>
    <source>
        <strain evidence="1">DS2</strain>
    </source>
</reference>
<dbReference type="EMBL" id="JAMHFX010000207">
    <property type="protein sequence ID" value="MCO1622782.1"/>
    <property type="molecule type" value="Genomic_DNA"/>
</dbReference>
<protein>
    <submittedName>
        <fullName evidence="1">Uncharacterized protein</fullName>
    </submittedName>
</protein>
<evidence type="ECO:0000313" key="1">
    <source>
        <dbReference type="EMBL" id="MCO1622782.1"/>
    </source>
</evidence>
<organism evidence="1 2">
    <name type="scientific">Pseudomonas putida</name>
    <name type="common">Arthrobacter siderocapsulatus</name>
    <dbReference type="NCBI Taxonomy" id="303"/>
    <lineage>
        <taxon>Bacteria</taxon>
        <taxon>Pseudomonadati</taxon>
        <taxon>Pseudomonadota</taxon>
        <taxon>Gammaproteobacteria</taxon>
        <taxon>Pseudomonadales</taxon>
        <taxon>Pseudomonadaceae</taxon>
        <taxon>Pseudomonas</taxon>
    </lineage>
</organism>